<keyword evidence="4" id="KW-0804">Transcription</keyword>
<dbReference type="InterPro" id="IPR000847">
    <property type="entry name" value="LysR_HTH_N"/>
</dbReference>
<evidence type="ECO:0000256" key="3">
    <source>
        <dbReference type="ARBA" id="ARBA00023125"/>
    </source>
</evidence>
<dbReference type="PANTHER" id="PTHR30126">
    <property type="entry name" value="HTH-TYPE TRANSCRIPTIONAL REGULATOR"/>
    <property type="match status" value="1"/>
</dbReference>
<dbReference type="Gene3D" id="1.10.10.10">
    <property type="entry name" value="Winged helix-like DNA-binding domain superfamily/Winged helix DNA-binding domain"/>
    <property type="match status" value="1"/>
</dbReference>
<organism evidence="6 7">
    <name type="scientific">Pseudaquabacterium terrae</name>
    <dbReference type="NCBI Taxonomy" id="2732868"/>
    <lineage>
        <taxon>Bacteria</taxon>
        <taxon>Pseudomonadati</taxon>
        <taxon>Pseudomonadota</taxon>
        <taxon>Betaproteobacteria</taxon>
        <taxon>Burkholderiales</taxon>
        <taxon>Sphaerotilaceae</taxon>
        <taxon>Pseudaquabacterium</taxon>
    </lineage>
</organism>
<evidence type="ECO:0000256" key="4">
    <source>
        <dbReference type="ARBA" id="ARBA00023163"/>
    </source>
</evidence>
<dbReference type="PANTHER" id="PTHR30126:SF2">
    <property type="entry name" value="HTH-TYPE TRANSCRIPTIONAL REGULATOR YJIE"/>
    <property type="match status" value="1"/>
</dbReference>
<dbReference type="EMBL" id="JABRWJ010000024">
    <property type="protein sequence ID" value="NRF72385.1"/>
    <property type="molecule type" value="Genomic_DNA"/>
</dbReference>
<evidence type="ECO:0000313" key="6">
    <source>
        <dbReference type="EMBL" id="NRF72385.1"/>
    </source>
</evidence>
<keyword evidence="3" id="KW-0238">DNA-binding</keyword>
<dbReference type="SUPFAM" id="SSF46785">
    <property type="entry name" value="Winged helix' DNA-binding domain"/>
    <property type="match status" value="1"/>
</dbReference>
<dbReference type="PROSITE" id="PS50931">
    <property type="entry name" value="HTH_LYSR"/>
    <property type="match status" value="1"/>
</dbReference>
<evidence type="ECO:0000313" key="7">
    <source>
        <dbReference type="Proteomes" id="UP000737171"/>
    </source>
</evidence>
<dbReference type="InterPro" id="IPR036388">
    <property type="entry name" value="WH-like_DNA-bd_sf"/>
</dbReference>
<evidence type="ECO:0000256" key="1">
    <source>
        <dbReference type="ARBA" id="ARBA00009437"/>
    </source>
</evidence>
<dbReference type="PRINTS" id="PR00039">
    <property type="entry name" value="HTHLYSR"/>
</dbReference>
<dbReference type="RefSeq" id="WP_173135516.1">
    <property type="nucleotide sequence ID" value="NZ_JABRWJ010000024.1"/>
</dbReference>
<evidence type="ECO:0000256" key="2">
    <source>
        <dbReference type="ARBA" id="ARBA00023015"/>
    </source>
</evidence>
<dbReference type="Pfam" id="PF03466">
    <property type="entry name" value="LysR_substrate"/>
    <property type="match status" value="1"/>
</dbReference>
<sequence length="305" mass="34191">MQVRWIEDFLTLADAKGFARAAERRNVSQPTFSRHMQSLEEWLGVELIDRRGSRIQLTPSGRIFREFATDMMRRTYDMRALLRGQTAIAESLIRFSVAHTLSVSFFPQWLNELRAALGNVLAHVNAVNVADGALALTEGATDLLLGYHHPQLPVLLDSKRFPHLTLSTERMAPFSAPLPSGAPRFKVPGRAGDVVPFLSYSSGAYLGQVVEMILLNAGEPFHLTRRFDTHMAEALKAMVLAGHGLGWLPQSSTTREVKEGRLVTAGSLKWHCELEVRLYRAADRSNDMVERIWEQLATKKGSSRR</sequence>
<keyword evidence="2" id="KW-0805">Transcription regulation</keyword>
<name>A0ABX2EV71_9BURK</name>
<evidence type="ECO:0000259" key="5">
    <source>
        <dbReference type="PROSITE" id="PS50931"/>
    </source>
</evidence>
<dbReference type="SUPFAM" id="SSF53850">
    <property type="entry name" value="Periplasmic binding protein-like II"/>
    <property type="match status" value="1"/>
</dbReference>
<dbReference type="Gene3D" id="3.40.190.10">
    <property type="entry name" value="Periplasmic binding protein-like II"/>
    <property type="match status" value="2"/>
</dbReference>
<dbReference type="CDD" id="cd05466">
    <property type="entry name" value="PBP2_LTTR_substrate"/>
    <property type="match status" value="1"/>
</dbReference>
<gene>
    <name evidence="6" type="ORF">HLB44_35950</name>
</gene>
<accession>A0ABX2EV71</accession>
<dbReference type="InterPro" id="IPR036390">
    <property type="entry name" value="WH_DNA-bd_sf"/>
</dbReference>
<keyword evidence="7" id="KW-1185">Reference proteome</keyword>
<feature type="domain" description="HTH lysR-type" evidence="5">
    <location>
        <begin position="1"/>
        <end position="58"/>
    </location>
</feature>
<dbReference type="InterPro" id="IPR005119">
    <property type="entry name" value="LysR_subst-bd"/>
</dbReference>
<protein>
    <submittedName>
        <fullName evidence="6">LysR family transcriptional regulator</fullName>
    </submittedName>
</protein>
<dbReference type="Pfam" id="PF00126">
    <property type="entry name" value="HTH_1"/>
    <property type="match status" value="1"/>
</dbReference>
<comment type="similarity">
    <text evidence="1">Belongs to the LysR transcriptional regulatory family.</text>
</comment>
<proteinExistence type="inferred from homology"/>
<reference evidence="6 7" key="1">
    <citation type="submission" date="2020-05" db="EMBL/GenBank/DDBJ databases">
        <title>Aquincola sp. isolate from soil.</title>
        <authorList>
            <person name="Han J."/>
            <person name="Kim D.-U."/>
        </authorList>
    </citation>
    <scope>NUCLEOTIDE SEQUENCE [LARGE SCALE GENOMIC DNA]</scope>
    <source>
        <strain evidence="6 7">S2</strain>
    </source>
</reference>
<dbReference type="Proteomes" id="UP000737171">
    <property type="component" value="Unassembled WGS sequence"/>
</dbReference>
<comment type="caution">
    <text evidence="6">The sequence shown here is derived from an EMBL/GenBank/DDBJ whole genome shotgun (WGS) entry which is preliminary data.</text>
</comment>